<feature type="domain" description="Mandelate racemase/muconate lactonizing enzyme C-terminal" evidence="4">
    <location>
        <begin position="141"/>
        <end position="237"/>
    </location>
</feature>
<dbReference type="InterPro" id="IPR036849">
    <property type="entry name" value="Enolase-like_C_sf"/>
</dbReference>
<evidence type="ECO:0000256" key="2">
    <source>
        <dbReference type="ARBA" id="ARBA00022723"/>
    </source>
</evidence>
<protein>
    <submittedName>
        <fullName evidence="5">Mandelate racemase family protein</fullName>
    </submittedName>
</protein>
<dbReference type="Pfam" id="PF13378">
    <property type="entry name" value="MR_MLE_C"/>
    <property type="match status" value="1"/>
</dbReference>
<evidence type="ECO:0000313" key="6">
    <source>
        <dbReference type="Proteomes" id="UP001501319"/>
    </source>
</evidence>
<dbReference type="SUPFAM" id="SSF51604">
    <property type="entry name" value="Enolase C-terminal domain-like"/>
    <property type="match status" value="1"/>
</dbReference>
<dbReference type="RefSeq" id="WP_344109971.1">
    <property type="nucleotide sequence ID" value="NZ_BAAANE010000004.1"/>
</dbReference>
<dbReference type="Pfam" id="PF02746">
    <property type="entry name" value="MR_MLE_N"/>
    <property type="match status" value="1"/>
</dbReference>
<dbReference type="InterPro" id="IPR013341">
    <property type="entry name" value="Mandelate_racemase_N_dom"/>
</dbReference>
<gene>
    <name evidence="5" type="ORF">GCM10009744_13990</name>
</gene>
<comment type="cofactor">
    <cofactor evidence="1">
        <name>Mg(2+)</name>
        <dbReference type="ChEBI" id="CHEBI:18420"/>
    </cofactor>
</comment>
<keyword evidence="6" id="KW-1185">Reference proteome</keyword>
<accession>A0ABN2F2B9</accession>
<dbReference type="PANTHER" id="PTHR13794:SF58">
    <property type="entry name" value="MITOCHONDRIAL ENOLASE SUPERFAMILY MEMBER 1"/>
    <property type="match status" value="1"/>
</dbReference>
<dbReference type="SUPFAM" id="SSF54826">
    <property type="entry name" value="Enolase N-terminal domain-like"/>
    <property type="match status" value="1"/>
</dbReference>
<evidence type="ECO:0000256" key="1">
    <source>
        <dbReference type="ARBA" id="ARBA00001946"/>
    </source>
</evidence>
<dbReference type="Gene3D" id="3.30.390.10">
    <property type="entry name" value="Enolase-like, N-terminal domain"/>
    <property type="match status" value="1"/>
</dbReference>
<dbReference type="InterPro" id="IPR046945">
    <property type="entry name" value="RHMD-like"/>
</dbReference>
<comment type="caution">
    <text evidence="5">The sequence shown here is derived from an EMBL/GenBank/DDBJ whole genome shotgun (WGS) entry which is preliminary data.</text>
</comment>
<evidence type="ECO:0000313" key="5">
    <source>
        <dbReference type="EMBL" id="GAA1627400.1"/>
    </source>
</evidence>
<organism evidence="5 6">
    <name type="scientific">Kribbella alba</name>
    <dbReference type="NCBI Taxonomy" id="190197"/>
    <lineage>
        <taxon>Bacteria</taxon>
        <taxon>Bacillati</taxon>
        <taxon>Actinomycetota</taxon>
        <taxon>Actinomycetes</taxon>
        <taxon>Propionibacteriales</taxon>
        <taxon>Kribbellaceae</taxon>
        <taxon>Kribbella</taxon>
    </lineage>
</organism>
<dbReference type="Gene3D" id="3.20.20.120">
    <property type="entry name" value="Enolase-like C-terminal domain"/>
    <property type="match status" value="1"/>
</dbReference>
<keyword evidence="3" id="KW-0460">Magnesium</keyword>
<sequence length="343" mass="37805">MSLIERVEVELVDIPAAYPFRWRDGLPGSEPALQGGVLTITTSDGVIGRASTPRGVIAADLVNRRVRGDLIGQNALHREWLWHRMWELDRIEEFPLYFLGLVDIALWDIAGQLAGQPVHSLLGTYRTSLPAYASTVTYGSVEEYLDVADQCLERGFSAIKLHAWGDAVRDARLCQRLREHVGDDVELMYDGSAGFDLADAIRLGRVLTELDFRWYEEPMREFNITSHRWLAERVGVPLLVGETSDGAHFNTADFIHAGTATYVRTSSGLKGGITGAMRIAHLAESFGLRAEVHGMGIPNQHLCMAIPNTTYYEALVWGNPIITDPAVGKDGLIRAAVDPGLSP</sequence>
<evidence type="ECO:0000256" key="3">
    <source>
        <dbReference type="ARBA" id="ARBA00022842"/>
    </source>
</evidence>
<evidence type="ECO:0000259" key="4">
    <source>
        <dbReference type="SMART" id="SM00922"/>
    </source>
</evidence>
<keyword evidence="2" id="KW-0479">Metal-binding</keyword>
<proteinExistence type="predicted"/>
<dbReference type="PANTHER" id="PTHR13794">
    <property type="entry name" value="ENOLASE SUPERFAMILY, MANDELATE RACEMASE"/>
    <property type="match status" value="1"/>
</dbReference>
<reference evidence="5 6" key="1">
    <citation type="journal article" date="2019" name="Int. J. Syst. Evol. Microbiol.">
        <title>The Global Catalogue of Microorganisms (GCM) 10K type strain sequencing project: providing services to taxonomists for standard genome sequencing and annotation.</title>
        <authorList>
            <consortium name="The Broad Institute Genomics Platform"/>
            <consortium name="The Broad Institute Genome Sequencing Center for Infectious Disease"/>
            <person name="Wu L."/>
            <person name="Ma J."/>
        </authorList>
    </citation>
    <scope>NUCLEOTIDE SEQUENCE [LARGE SCALE GENOMIC DNA]</scope>
    <source>
        <strain evidence="5 6">JCM 14306</strain>
    </source>
</reference>
<dbReference type="InterPro" id="IPR029065">
    <property type="entry name" value="Enolase_C-like"/>
</dbReference>
<dbReference type="InterPro" id="IPR029017">
    <property type="entry name" value="Enolase-like_N"/>
</dbReference>
<dbReference type="Proteomes" id="UP001501319">
    <property type="component" value="Unassembled WGS sequence"/>
</dbReference>
<dbReference type="EMBL" id="BAAANE010000004">
    <property type="protein sequence ID" value="GAA1627400.1"/>
    <property type="molecule type" value="Genomic_DNA"/>
</dbReference>
<name>A0ABN2F2B9_9ACTN</name>
<dbReference type="InterPro" id="IPR013342">
    <property type="entry name" value="Mandelate_racemase_C"/>
</dbReference>
<dbReference type="SFLD" id="SFLDS00001">
    <property type="entry name" value="Enolase"/>
    <property type="match status" value="1"/>
</dbReference>
<dbReference type="SMART" id="SM00922">
    <property type="entry name" value="MR_MLE"/>
    <property type="match status" value="1"/>
</dbReference>